<evidence type="ECO:0000256" key="1">
    <source>
        <dbReference type="ARBA" id="ARBA00007789"/>
    </source>
</evidence>
<dbReference type="Gene3D" id="3.20.20.30">
    <property type="entry name" value="Luciferase-like domain"/>
    <property type="match status" value="1"/>
</dbReference>
<dbReference type="EMBL" id="JAGRPV010000001">
    <property type="protein sequence ID" value="MDI4646814.1"/>
    <property type="molecule type" value="Genomic_DNA"/>
</dbReference>
<dbReference type="NCBIfam" id="TIGR03558">
    <property type="entry name" value="oxido_grp_1"/>
    <property type="match status" value="1"/>
</dbReference>
<dbReference type="Pfam" id="PF00296">
    <property type="entry name" value="Bac_luciferase"/>
    <property type="match status" value="1"/>
</dbReference>
<dbReference type="InterPro" id="IPR011251">
    <property type="entry name" value="Luciferase-like_dom"/>
</dbReference>
<dbReference type="GO" id="GO:0016491">
    <property type="term" value="F:oxidoreductase activity"/>
    <property type="evidence" value="ECO:0007669"/>
    <property type="project" value="UniProtKB-KW"/>
</dbReference>
<reference evidence="3" key="1">
    <citation type="submission" date="2023-04" db="EMBL/GenBank/DDBJ databases">
        <title>Comparative genomic analysis of Cohnella hashimotonis sp. nov., isolated from the International Space Station.</title>
        <authorList>
            <person name="Venkateswaran K."/>
            <person name="Simpson A."/>
        </authorList>
    </citation>
    <scope>NUCLEOTIDE SEQUENCE</scope>
    <source>
        <strain evidence="3">F6_2S_P_1</strain>
    </source>
</reference>
<name>A0ABT6TJB1_9BACL</name>
<dbReference type="CDD" id="cd00347">
    <property type="entry name" value="Flavin_utilizing_monoxygenases"/>
    <property type="match status" value="2"/>
</dbReference>
<dbReference type="PANTHER" id="PTHR30137">
    <property type="entry name" value="LUCIFERASE-LIKE MONOOXYGENASE"/>
    <property type="match status" value="1"/>
</dbReference>
<comment type="similarity">
    <text evidence="1">To bacterial alkanal monooxygenase alpha and beta chains.</text>
</comment>
<evidence type="ECO:0000313" key="4">
    <source>
        <dbReference type="Proteomes" id="UP001161691"/>
    </source>
</evidence>
<dbReference type="EC" id="1.-.-.-" evidence="3"/>
<dbReference type="InterPro" id="IPR019949">
    <property type="entry name" value="CmoO-like"/>
</dbReference>
<dbReference type="Proteomes" id="UP001161691">
    <property type="component" value="Unassembled WGS sequence"/>
</dbReference>
<dbReference type="InterPro" id="IPR036661">
    <property type="entry name" value="Luciferase-like_sf"/>
</dbReference>
<sequence>MKLSILDQAPVVAGQTPGDALRSSALLAQAGERFGYSRYWLAEHHGLGGLACSTPEVMLGMIGAMTSRIRIGAGAILLPYYKPYKVAETFRLLAALFPGRIDLGVARSPGGPAEISMALSDNYLERALRMPDDFAALVGYLNGEKPGTQEPGLGQKFRAEAEAEAGSGLGLGSRSAGTLGTSGDGPAPWVLGTSGKSASLAAAYGTGYAYGYFMNRENAAEAIATYRKSFDRSRGERPYVVLAVSAVCADSQPRAEEIARSVRAWRLLSGQGRGEAGIPGPDEAALLLGASGPAGPDEPGLANAMIVGGPAQVRDRLSELRETYGADELMIVSYAHDFADRVRSYELIMEACGD</sequence>
<comment type="caution">
    <text evidence="3">The sequence shown here is derived from an EMBL/GenBank/DDBJ whole genome shotgun (WGS) entry which is preliminary data.</text>
</comment>
<accession>A0ABT6TJB1</accession>
<dbReference type="SUPFAM" id="SSF51679">
    <property type="entry name" value="Bacterial luciferase-like"/>
    <property type="match status" value="1"/>
</dbReference>
<dbReference type="PANTHER" id="PTHR30137:SF20">
    <property type="entry name" value="N-ACETYL-S-ALKYLCYSTEINE MONOOXYGENASE"/>
    <property type="match status" value="1"/>
</dbReference>
<dbReference type="InterPro" id="IPR050766">
    <property type="entry name" value="Bact_Lucif_Oxidored"/>
</dbReference>
<dbReference type="RefSeq" id="WP_282909630.1">
    <property type="nucleotide sequence ID" value="NZ_JAGRPV010000001.1"/>
</dbReference>
<protein>
    <submittedName>
        <fullName evidence="3">LLM class flavin-dependent oxidoreductase</fullName>
        <ecNumber evidence="3">1.-.-.-</ecNumber>
    </submittedName>
</protein>
<gene>
    <name evidence="3" type="ORF">KB449_17690</name>
</gene>
<organism evidence="3 4">
    <name type="scientific">Cohnella hashimotonis</name>
    <dbReference type="NCBI Taxonomy" id="2826895"/>
    <lineage>
        <taxon>Bacteria</taxon>
        <taxon>Bacillati</taxon>
        <taxon>Bacillota</taxon>
        <taxon>Bacilli</taxon>
        <taxon>Bacillales</taxon>
        <taxon>Paenibacillaceae</taxon>
        <taxon>Cohnella</taxon>
    </lineage>
</organism>
<feature type="domain" description="Luciferase-like" evidence="2">
    <location>
        <begin position="1"/>
        <end position="324"/>
    </location>
</feature>
<evidence type="ECO:0000313" key="3">
    <source>
        <dbReference type="EMBL" id="MDI4646814.1"/>
    </source>
</evidence>
<keyword evidence="3" id="KW-0560">Oxidoreductase</keyword>
<evidence type="ECO:0000259" key="2">
    <source>
        <dbReference type="Pfam" id="PF00296"/>
    </source>
</evidence>
<keyword evidence="4" id="KW-1185">Reference proteome</keyword>
<proteinExistence type="predicted"/>